<evidence type="ECO:0000259" key="8">
    <source>
        <dbReference type="PROSITE" id="PS50893"/>
    </source>
</evidence>
<dbReference type="InterPro" id="IPR027417">
    <property type="entry name" value="P-loop_NTPase"/>
</dbReference>
<evidence type="ECO:0000313" key="11">
    <source>
        <dbReference type="Proteomes" id="UP001056336"/>
    </source>
</evidence>
<dbReference type="PROSITE" id="PS00211">
    <property type="entry name" value="ABC_TRANSPORTER_1"/>
    <property type="match status" value="1"/>
</dbReference>
<evidence type="ECO:0000259" key="9">
    <source>
        <dbReference type="PROSITE" id="PS50929"/>
    </source>
</evidence>
<evidence type="ECO:0000256" key="7">
    <source>
        <dbReference type="SAM" id="Phobius"/>
    </source>
</evidence>
<evidence type="ECO:0000313" key="10">
    <source>
        <dbReference type="EMBL" id="UQX87872.1"/>
    </source>
</evidence>
<dbReference type="Pfam" id="PF00005">
    <property type="entry name" value="ABC_tran"/>
    <property type="match status" value="1"/>
</dbReference>
<feature type="transmembrane region" description="Helical" evidence="7">
    <location>
        <begin position="168"/>
        <end position="195"/>
    </location>
</feature>
<dbReference type="InterPro" id="IPR011527">
    <property type="entry name" value="ABC1_TM_dom"/>
</dbReference>
<feature type="transmembrane region" description="Helical" evidence="7">
    <location>
        <begin position="81"/>
        <end position="106"/>
    </location>
</feature>
<dbReference type="PANTHER" id="PTHR24221">
    <property type="entry name" value="ATP-BINDING CASSETTE SUB-FAMILY B"/>
    <property type="match status" value="1"/>
</dbReference>
<keyword evidence="11" id="KW-1185">Reference proteome</keyword>
<dbReference type="InterPro" id="IPR036640">
    <property type="entry name" value="ABC1_TM_sf"/>
</dbReference>
<accession>A0ABY4QX86</accession>
<evidence type="ECO:0000256" key="6">
    <source>
        <dbReference type="ARBA" id="ARBA00023136"/>
    </source>
</evidence>
<reference evidence="10" key="1">
    <citation type="journal article" date="2018" name="Int. J. Syst. Evol. Microbiol.">
        <title>Jatrophihabitans telluris sp. nov., isolated from sediment soil of lava forest wetlands and the emended description of the genus Jatrophihabitans.</title>
        <authorList>
            <person name="Lee K.C."/>
            <person name="Suh M.K."/>
            <person name="Eom M.K."/>
            <person name="Kim K.K."/>
            <person name="Kim J.S."/>
            <person name="Kim D.S."/>
            <person name="Ko S.H."/>
            <person name="Shin Y.K."/>
            <person name="Lee J.S."/>
        </authorList>
    </citation>
    <scope>NUCLEOTIDE SEQUENCE</scope>
    <source>
        <strain evidence="10">N237</strain>
    </source>
</reference>
<dbReference type="InterPro" id="IPR003439">
    <property type="entry name" value="ABC_transporter-like_ATP-bd"/>
</dbReference>
<keyword evidence="4 10" id="KW-0067">ATP-binding</keyword>
<dbReference type="SUPFAM" id="SSF52540">
    <property type="entry name" value="P-loop containing nucleoside triphosphate hydrolases"/>
    <property type="match status" value="1"/>
</dbReference>
<dbReference type="Gene3D" id="3.40.50.300">
    <property type="entry name" value="P-loop containing nucleotide triphosphate hydrolases"/>
    <property type="match status" value="1"/>
</dbReference>
<dbReference type="RefSeq" id="WP_249770825.1">
    <property type="nucleotide sequence ID" value="NZ_CP097332.1"/>
</dbReference>
<feature type="domain" description="ABC transporter" evidence="8">
    <location>
        <begin position="372"/>
        <end position="614"/>
    </location>
</feature>
<keyword evidence="2 7" id="KW-0812">Transmembrane</keyword>
<protein>
    <submittedName>
        <fullName evidence="10">ABC transporter ATP-binding protein/permease</fullName>
    </submittedName>
</protein>
<dbReference type="CDD" id="cd03228">
    <property type="entry name" value="ABCC_MRP_Like"/>
    <property type="match status" value="1"/>
</dbReference>
<dbReference type="GO" id="GO:0005524">
    <property type="term" value="F:ATP binding"/>
    <property type="evidence" value="ECO:0007669"/>
    <property type="project" value="UniProtKB-KW"/>
</dbReference>
<evidence type="ECO:0000256" key="5">
    <source>
        <dbReference type="ARBA" id="ARBA00022989"/>
    </source>
</evidence>
<dbReference type="PANTHER" id="PTHR24221:SF646">
    <property type="entry name" value="HAEMOLYSIN SECRETION ATP-BINDING PROTEIN"/>
    <property type="match status" value="1"/>
</dbReference>
<dbReference type="PROSITE" id="PS50893">
    <property type="entry name" value="ABC_TRANSPORTER_2"/>
    <property type="match status" value="1"/>
</dbReference>
<gene>
    <name evidence="10" type="ORF">M6D93_16420</name>
</gene>
<organism evidence="10 11">
    <name type="scientific">Jatrophihabitans telluris</name>
    <dbReference type="NCBI Taxonomy" id="2038343"/>
    <lineage>
        <taxon>Bacteria</taxon>
        <taxon>Bacillati</taxon>
        <taxon>Actinomycetota</taxon>
        <taxon>Actinomycetes</taxon>
        <taxon>Jatrophihabitantales</taxon>
        <taxon>Jatrophihabitantaceae</taxon>
        <taxon>Jatrophihabitans</taxon>
    </lineage>
</organism>
<proteinExistence type="predicted"/>
<evidence type="ECO:0000256" key="3">
    <source>
        <dbReference type="ARBA" id="ARBA00022741"/>
    </source>
</evidence>
<evidence type="ECO:0000256" key="1">
    <source>
        <dbReference type="ARBA" id="ARBA00004651"/>
    </source>
</evidence>
<name>A0ABY4QX86_9ACTN</name>
<dbReference type="Gene3D" id="1.20.1560.10">
    <property type="entry name" value="ABC transporter type 1, transmembrane domain"/>
    <property type="match status" value="1"/>
</dbReference>
<dbReference type="PROSITE" id="PS50929">
    <property type="entry name" value="ABC_TM1F"/>
    <property type="match status" value="1"/>
</dbReference>
<dbReference type="InterPro" id="IPR003593">
    <property type="entry name" value="AAA+_ATPase"/>
</dbReference>
<sequence>MPDPGSDSGPQHGGLTRILQLPRVMRFALSTTWSAAPVLLLTTVLLQLVSAATLVVQLLAGRRLLSGLLKNEESLSRLTPILVVLLVAFAVASMIAVSTSGLQHLLSERVSEYSMRRVLEAATTTELLDFESAELHNRLQRALMNAGSRPTQMTLGLVNVLSSLASSAALSIALIYLSAPLFAVAVVGSIPIWFLGLNASRALYDFAVRQTEPDRQRMYVQLLLTSRDQAKEVRAYLLGPVMLRRWRKLYSERIADLSSILRARVVRGLVGVLLTTAVLGLTLGVIVWMITHHRLSLSSAAAATAGLLLLSRQLQGLSSGVTSLYESALFMQDFQEFASRPEAVSGRHRWRSSRPAVSSPGAAPRLLPFDRLDVEDVSFRYPAGGRDALEHVSLQLRAGEVIALVGANGSGKSTLAKLIAGLYPPTGGTVRWNGHPYDVLDGDQVRAQLAVLFQDFIKFQFSVYENIALGRPGEHLLGNEDAVDRAADAAGAAELIARLPQGLQTQLGPQFVGGSELSGGQWQRIALARAAYRDSPVVILDEPTAALDPIAEASLFSHSRSIFRGKSVVLISHRFGSVRQADRIYVLNNGRIVEQGTHEQLTALNGEYATMYEAQRSSLIGDGASGL</sequence>
<keyword evidence="5 7" id="KW-1133">Transmembrane helix</keyword>
<reference evidence="10" key="2">
    <citation type="submission" date="2022-05" db="EMBL/GenBank/DDBJ databases">
        <authorList>
            <person name="Kim J.-S."/>
            <person name="Lee K."/>
            <person name="Suh M."/>
            <person name="Eom M."/>
            <person name="Kim J.-S."/>
            <person name="Kim D.-S."/>
            <person name="Ko S.-H."/>
            <person name="Shin Y."/>
            <person name="Lee J.-S."/>
        </authorList>
    </citation>
    <scope>NUCLEOTIDE SEQUENCE</scope>
    <source>
        <strain evidence="10">N237</strain>
    </source>
</reference>
<feature type="transmembrane region" description="Helical" evidence="7">
    <location>
        <begin position="269"/>
        <end position="290"/>
    </location>
</feature>
<feature type="transmembrane region" description="Helical" evidence="7">
    <location>
        <begin position="35"/>
        <end position="60"/>
    </location>
</feature>
<dbReference type="Proteomes" id="UP001056336">
    <property type="component" value="Chromosome"/>
</dbReference>
<dbReference type="InterPro" id="IPR039421">
    <property type="entry name" value="Type_1_exporter"/>
</dbReference>
<evidence type="ECO:0000256" key="4">
    <source>
        <dbReference type="ARBA" id="ARBA00022840"/>
    </source>
</evidence>
<keyword evidence="6 7" id="KW-0472">Membrane</keyword>
<comment type="subcellular location">
    <subcellularLocation>
        <location evidence="1">Cell membrane</location>
        <topology evidence="1">Multi-pass membrane protein</topology>
    </subcellularLocation>
</comment>
<keyword evidence="3" id="KW-0547">Nucleotide-binding</keyword>
<dbReference type="SMART" id="SM00382">
    <property type="entry name" value="AAA"/>
    <property type="match status" value="1"/>
</dbReference>
<dbReference type="EMBL" id="CP097332">
    <property type="protein sequence ID" value="UQX87872.1"/>
    <property type="molecule type" value="Genomic_DNA"/>
</dbReference>
<evidence type="ECO:0000256" key="2">
    <source>
        <dbReference type="ARBA" id="ARBA00022692"/>
    </source>
</evidence>
<dbReference type="SUPFAM" id="SSF90123">
    <property type="entry name" value="ABC transporter transmembrane region"/>
    <property type="match status" value="1"/>
</dbReference>
<dbReference type="InterPro" id="IPR017871">
    <property type="entry name" value="ABC_transporter-like_CS"/>
</dbReference>
<feature type="domain" description="ABC transmembrane type-1" evidence="9">
    <location>
        <begin position="41"/>
        <end position="326"/>
    </location>
</feature>